<feature type="modified residue" description="N6-(pyridoxal phosphate)lysine" evidence="15">
    <location>
        <position position="267"/>
    </location>
</feature>
<dbReference type="InterPro" id="IPR015424">
    <property type="entry name" value="PyrdxlP-dep_Trfase"/>
</dbReference>
<dbReference type="SUPFAM" id="SSF53383">
    <property type="entry name" value="PLP-dependent transferases"/>
    <property type="match status" value="1"/>
</dbReference>
<dbReference type="UniPathway" id="UPA00139">
    <property type="reaction ID" value="UER00338"/>
</dbReference>
<evidence type="ECO:0000256" key="7">
    <source>
        <dbReference type="ARBA" id="ARBA00022576"/>
    </source>
</evidence>
<comment type="similarity">
    <text evidence="3 14">Belongs to the class-I pyridoxal-phosphate-dependent aminotransferase family.</text>
</comment>
<evidence type="ECO:0000256" key="8">
    <source>
        <dbReference type="ARBA" id="ARBA00022679"/>
    </source>
</evidence>
<dbReference type="InterPro" id="IPR005958">
    <property type="entry name" value="TyrNic_aminoTrfase"/>
</dbReference>
<dbReference type="InterPro" id="IPR004839">
    <property type="entry name" value="Aminotransferase_I/II_large"/>
</dbReference>
<evidence type="ECO:0000256" key="9">
    <source>
        <dbReference type="ARBA" id="ARBA00022878"/>
    </source>
</evidence>
<feature type="domain" description="Aminotransferase class I/classII large" evidence="17">
    <location>
        <begin position="59"/>
        <end position="420"/>
    </location>
</feature>
<dbReference type="CDD" id="cd00609">
    <property type="entry name" value="AAT_like"/>
    <property type="match status" value="1"/>
</dbReference>
<dbReference type="EMBL" id="KZ992691">
    <property type="protein sequence ID" value="RKP07642.1"/>
    <property type="molecule type" value="Genomic_DNA"/>
</dbReference>
<dbReference type="PANTHER" id="PTHR45744">
    <property type="entry name" value="TYROSINE AMINOTRANSFERASE"/>
    <property type="match status" value="1"/>
</dbReference>
<accession>A0A4P9XP51</accession>
<comment type="pathway">
    <text evidence="2">Amino-acid degradation; L-phenylalanine degradation; acetoacetate and fumarate from L-phenylalanine: step 2/6.</text>
</comment>
<evidence type="ECO:0000256" key="6">
    <source>
        <dbReference type="ARBA" id="ARBA00015959"/>
    </source>
</evidence>
<dbReference type="InterPro" id="IPR015422">
    <property type="entry name" value="PyrdxlP-dep_Trfase_small"/>
</dbReference>
<keyword evidence="9" id="KW-0828">Tyrosine catabolism</keyword>
<evidence type="ECO:0000256" key="2">
    <source>
        <dbReference type="ARBA" id="ARBA00005203"/>
    </source>
</evidence>
<feature type="region of interest" description="Disordered" evidence="16">
    <location>
        <begin position="1"/>
        <end position="20"/>
    </location>
</feature>
<comment type="subunit">
    <text evidence="4">Homodimer.</text>
</comment>
<dbReference type="GO" id="GO:0004838">
    <property type="term" value="F:L-tyrosine-2-oxoglutarate transaminase activity"/>
    <property type="evidence" value="ECO:0007669"/>
    <property type="project" value="InterPro"/>
</dbReference>
<dbReference type="InterPro" id="IPR005957">
    <property type="entry name" value="Tyrosine_aminoTrfase"/>
</dbReference>
<dbReference type="GO" id="GO:0030170">
    <property type="term" value="F:pyridoxal phosphate binding"/>
    <property type="evidence" value="ECO:0007669"/>
    <property type="project" value="InterPro"/>
</dbReference>
<dbReference type="GO" id="GO:0006559">
    <property type="term" value="P:L-phenylalanine catabolic process"/>
    <property type="evidence" value="ECO:0007669"/>
    <property type="project" value="UniProtKB-UniPathway"/>
</dbReference>
<evidence type="ECO:0000256" key="16">
    <source>
        <dbReference type="SAM" id="MobiDB-lite"/>
    </source>
</evidence>
<proteinExistence type="inferred from homology"/>
<evidence type="ECO:0000256" key="15">
    <source>
        <dbReference type="PIRSR" id="PIRSR000517-1"/>
    </source>
</evidence>
<protein>
    <recommendedName>
        <fullName evidence="6">Tyrosine aminotransferase</fullName>
        <ecNumber evidence="5">2.6.1.5</ecNumber>
    </recommendedName>
    <alternativeName>
        <fullName evidence="12">L-tyrosine:2-oxoglutarate aminotransferase</fullName>
    </alternativeName>
</protein>
<organism evidence="18 19">
    <name type="scientific">Thamnocephalis sphaerospora</name>
    <dbReference type="NCBI Taxonomy" id="78915"/>
    <lineage>
        <taxon>Eukaryota</taxon>
        <taxon>Fungi</taxon>
        <taxon>Fungi incertae sedis</taxon>
        <taxon>Zoopagomycota</taxon>
        <taxon>Zoopagomycotina</taxon>
        <taxon>Zoopagomycetes</taxon>
        <taxon>Zoopagales</taxon>
        <taxon>Sigmoideomycetaceae</taxon>
        <taxon>Thamnocephalis</taxon>
    </lineage>
</organism>
<evidence type="ECO:0000256" key="4">
    <source>
        <dbReference type="ARBA" id="ARBA00011738"/>
    </source>
</evidence>
<evidence type="ECO:0000256" key="12">
    <source>
        <dbReference type="ARBA" id="ARBA00031696"/>
    </source>
</evidence>
<dbReference type="InterPro" id="IPR004838">
    <property type="entry name" value="NHTrfase_class1_PyrdxlP-BS"/>
</dbReference>
<dbReference type="PANTHER" id="PTHR45744:SF2">
    <property type="entry name" value="TYROSINE AMINOTRANSFERASE"/>
    <property type="match status" value="1"/>
</dbReference>
<dbReference type="GO" id="GO:0006572">
    <property type="term" value="P:L-tyrosine catabolic process"/>
    <property type="evidence" value="ECO:0007669"/>
    <property type="project" value="UniProtKB-KW"/>
</dbReference>
<sequence length="429" mass="46852">MVSNAKTPGDNAPTTAVDNGAKATSVWRPIAASRVSRRTVNPIRRIVDNLRVEPNPEKPVISLALGDPTVFGNLSTHDSCLQAVRDELDNHRTHGYAPSTGLESARDAIARKHTTPEAPLSAKDVIIASGCSGAIDLCISAIADEGDNILLPKPGFSLYETLAASKGIECRFYSLLPERSWEADLAQMEALVDERTRAVLVNNPSNPCGSVYSREHLQDILALCERHHLLVIADEIYCDLVFSGQQFYPMATLTSTVPILAVGGLAKKYLVPGWRVGWILIHDRANLLADVRSGLNSLSQMILGANSVIQAALPKILHETPDTFHNATIQQLEKNAKLSAECLANIPGLTVVVPQGAMYMMVGVQTAAFRDLHNDLAFTERLMAEESVFCLPAQCFGYPNYFRIVFTAPEDKLREAYARIGAFVARHRK</sequence>
<keyword evidence="10 14" id="KW-0663">Pyridoxal phosphate</keyword>
<dbReference type="FunFam" id="3.40.640.10:FF:000048">
    <property type="entry name" value="tyrosine aminotransferase"/>
    <property type="match status" value="1"/>
</dbReference>
<dbReference type="OrthoDB" id="7042322at2759"/>
<dbReference type="Gene3D" id="3.40.640.10">
    <property type="entry name" value="Type I PLP-dependent aspartate aminotransferase-like (Major domain)"/>
    <property type="match status" value="1"/>
</dbReference>
<evidence type="ECO:0000256" key="5">
    <source>
        <dbReference type="ARBA" id="ARBA00012749"/>
    </source>
</evidence>
<comment type="cofactor">
    <cofactor evidence="1 14 15">
        <name>pyridoxal 5'-phosphate</name>
        <dbReference type="ChEBI" id="CHEBI:597326"/>
    </cofactor>
</comment>
<dbReference type="PRINTS" id="PR00753">
    <property type="entry name" value="ACCSYNTHASE"/>
</dbReference>
<gene>
    <name evidence="18" type="ORF">THASP1DRAFT_30548</name>
</gene>
<dbReference type="Pfam" id="PF00155">
    <property type="entry name" value="Aminotran_1_2"/>
    <property type="match status" value="1"/>
</dbReference>
<evidence type="ECO:0000313" key="18">
    <source>
        <dbReference type="EMBL" id="RKP07642.1"/>
    </source>
</evidence>
<dbReference type="EC" id="2.6.1.5" evidence="5"/>
<evidence type="ECO:0000313" key="19">
    <source>
        <dbReference type="Proteomes" id="UP000271241"/>
    </source>
</evidence>
<dbReference type="Gene3D" id="3.90.1150.10">
    <property type="entry name" value="Aspartate Aminotransferase, domain 1"/>
    <property type="match status" value="1"/>
</dbReference>
<dbReference type="NCBIfam" id="TIGR01265">
    <property type="entry name" value="tyr_nico_aTase"/>
    <property type="match status" value="1"/>
</dbReference>
<keyword evidence="11" id="KW-0585">Phenylalanine catabolism</keyword>
<evidence type="ECO:0000259" key="17">
    <source>
        <dbReference type="Pfam" id="PF00155"/>
    </source>
</evidence>
<keyword evidence="19" id="KW-1185">Reference proteome</keyword>
<feature type="compositionally biased region" description="Polar residues" evidence="16">
    <location>
        <begin position="1"/>
        <end position="17"/>
    </location>
</feature>
<dbReference type="NCBIfam" id="TIGR01264">
    <property type="entry name" value="tyr_amTase_E"/>
    <property type="match status" value="1"/>
</dbReference>
<comment type="catalytic activity">
    <reaction evidence="13">
        <text>L-tyrosine + 2-oxoglutarate = 3-(4-hydroxyphenyl)pyruvate + L-glutamate</text>
        <dbReference type="Rhea" id="RHEA:15093"/>
        <dbReference type="ChEBI" id="CHEBI:16810"/>
        <dbReference type="ChEBI" id="CHEBI:29985"/>
        <dbReference type="ChEBI" id="CHEBI:36242"/>
        <dbReference type="ChEBI" id="CHEBI:58315"/>
        <dbReference type="EC" id="2.6.1.5"/>
    </reaction>
</comment>
<evidence type="ECO:0000256" key="3">
    <source>
        <dbReference type="ARBA" id="ARBA00007441"/>
    </source>
</evidence>
<name>A0A4P9XP51_9FUNG</name>
<keyword evidence="7 18" id="KW-0032">Aminotransferase</keyword>
<dbReference type="STRING" id="78915.A0A4P9XP51"/>
<evidence type="ECO:0000256" key="14">
    <source>
        <dbReference type="PIRNR" id="PIRNR000517"/>
    </source>
</evidence>
<evidence type="ECO:0000256" key="1">
    <source>
        <dbReference type="ARBA" id="ARBA00001933"/>
    </source>
</evidence>
<dbReference type="InterPro" id="IPR015421">
    <property type="entry name" value="PyrdxlP-dep_Trfase_major"/>
</dbReference>
<keyword evidence="8 18" id="KW-0808">Transferase</keyword>
<evidence type="ECO:0000256" key="13">
    <source>
        <dbReference type="ARBA" id="ARBA00047798"/>
    </source>
</evidence>
<dbReference type="PROSITE" id="PS00105">
    <property type="entry name" value="AA_TRANSFER_CLASS_1"/>
    <property type="match status" value="1"/>
</dbReference>
<reference evidence="19" key="1">
    <citation type="journal article" date="2018" name="Nat. Microbiol.">
        <title>Leveraging single-cell genomics to expand the fungal tree of life.</title>
        <authorList>
            <person name="Ahrendt S.R."/>
            <person name="Quandt C.A."/>
            <person name="Ciobanu D."/>
            <person name="Clum A."/>
            <person name="Salamov A."/>
            <person name="Andreopoulos B."/>
            <person name="Cheng J.F."/>
            <person name="Woyke T."/>
            <person name="Pelin A."/>
            <person name="Henrissat B."/>
            <person name="Reynolds N.K."/>
            <person name="Benny G.L."/>
            <person name="Smith M.E."/>
            <person name="James T.Y."/>
            <person name="Grigoriev I.V."/>
        </authorList>
    </citation>
    <scope>NUCLEOTIDE SEQUENCE [LARGE SCALE GENOMIC DNA]</scope>
    <source>
        <strain evidence="19">RSA 1356</strain>
    </source>
</reference>
<dbReference type="AlphaFoldDB" id="A0A4P9XP51"/>
<dbReference type="Proteomes" id="UP000271241">
    <property type="component" value="Unassembled WGS sequence"/>
</dbReference>
<evidence type="ECO:0000256" key="11">
    <source>
        <dbReference type="ARBA" id="ARBA00023232"/>
    </source>
</evidence>
<evidence type="ECO:0000256" key="10">
    <source>
        <dbReference type="ARBA" id="ARBA00022898"/>
    </source>
</evidence>
<dbReference type="PIRSF" id="PIRSF000517">
    <property type="entry name" value="Tyr_transaminase"/>
    <property type="match status" value="1"/>
</dbReference>